<proteinExistence type="predicted"/>
<dbReference type="EMBL" id="KV483845">
    <property type="protein sequence ID" value="OCT55559.1"/>
    <property type="molecule type" value="Genomic_DNA"/>
</dbReference>
<evidence type="ECO:0000313" key="2">
    <source>
        <dbReference type="EMBL" id="OCT55559.1"/>
    </source>
</evidence>
<dbReference type="AlphaFoldDB" id="A0A974BP17"/>
<feature type="region of interest" description="Disordered" evidence="1">
    <location>
        <begin position="1"/>
        <end position="29"/>
    </location>
</feature>
<gene>
    <name evidence="2" type="ORF">XELAEV_18000708mg</name>
</gene>
<sequence length="101" mass="11268">MTYPVDEAGDVSTEDGNVRSRELQGVTGSSRGQFPFKSRLCEGCVLGGDWECRIHSWGSHFLPLSMILASLGSAHSFSIRLYKVGVLPFCWWVTVPLQYKQ</sequence>
<organism evidence="2">
    <name type="scientific">Xenopus laevis</name>
    <name type="common">African clawed frog</name>
    <dbReference type="NCBI Taxonomy" id="8355"/>
    <lineage>
        <taxon>Eukaryota</taxon>
        <taxon>Metazoa</taxon>
        <taxon>Chordata</taxon>
        <taxon>Craniata</taxon>
        <taxon>Vertebrata</taxon>
        <taxon>Euteleostomi</taxon>
        <taxon>Amphibia</taxon>
        <taxon>Batrachia</taxon>
        <taxon>Anura</taxon>
        <taxon>Pipoidea</taxon>
        <taxon>Pipidae</taxon>
        <taxon>Xenopodinae</taxon>
        <taxon>Xenopus</taxon>
        <taxon>Xenopus</taxon>
    </lineage>
</organism>
<dbReference type="Proteomes" id="UP000694892">
    <property type="component" value="Unassembled WGS sequence"/>
</dbReference>
<protein>
    <submittedName>
        <fullName evidence="2">Uncharacterized protein</fullName>
    </submittedName>
</protein>
<evidence type="ECO:0000256" key="1">
    <source>
        <dbReference type="SAM" id="MobiDB-lite"/>
    </source>
</evidence>
<reference evidence="2" key="1">
    <citation type="submission" date="2016-05" db="EMBL/GenBank/DDBJ databases">
        <title>WGS assembly of Xenopus laevis.</title>
        <authorList>
            <person name="Session A."/>
            <person name="Uno Y."/>
            <person name="Kwon T."/>
            <person name="Chapman J."/>
            <person name="Toyoda A."/>
            <person name="Takahashi S."/>
            <person name="Fukui A."/>
            <person name="Hikosaka A."/>
            <person name="Putnam N."/>
            <person name="Stites J."/>
            <person name="Van Heeringen S."/>
            <person name="Quigley I."/>
            <person name="Heinz S."/>
            <person name="Hellsten U."/>
            <person name="Lyons J."/>
            <person name="Suzuki A."/>
            <person name="Kondo M."/>
            <person name="Ogino H."/>
            <person name="Ochi H."/>
            <person name="Bogdanovic O."/>
            <person name="Lister R."/>
            <person name="Georgiou G."/>
            <person name="Paranjpe S."/>
            <person name="Van Kruijsbergen I."/>
            <person name="Mozaffari S."/>
            <person name="Shu S."/>
            <person name="Schmutz J."/>
            <person name="Jenkins J."/>
            <person name="Grimwood J."/>
            <person name="Carlson J."/>
            <person name="Mitros T."/>
            <person name="Simakov O."/>
            <person name="Heald R."/>
            <person name="Miller K."/>
            <person name="Haudenschild C."/>
            <person name="Kuroki Y."/>
            <person name="Tanaka T."/>
            <person name="Michiue T."/>
            <person name="Watanabe M."/>
            <person name="Kinoshita T."/>
            <person name="Ohta Y."/>
            <person name="Mawaribuchi S."/>
            <person name="Suzuki Y."/>
            <person name="Haramoto Y."/>
            <person name="Yamamoto T."/>
            <person name="Takagi C."/>
            <person name="Kitzman J."/>
            <person name="Shendure J."/>
            <person name="Nakayama T."/>
            <person name="Izutsu Y."/>
            <person name="Robert J."/>
            <person name="Dichmann D."/>
            <person name="Flajnik M."/>
            <person name="Houston D."/>
            <person name="Marcotte E."/>
            <person name="Wallingford J."/>
            <person name="Ito Y."/>
            <person name="Asashima M."/>
            <person name="Ueno N."/>
            <person name="Matsuda Y."/>
            <person name="Jan Veenstra G."/>
            <person name="Fujiyama A."/>
            <person name="Harland R."/>
            <person name="Taira M."/>
            <person name="Rokhsar D.S."/>
        </authorList>
    </citation>
    <scope>NUCLEOTIDE SEQUENCE</scope>
    <source>
        <strain evidence="2">J</strain>
        <tissue evidence="2">Blood</tissue>
    </source>
</reference>
<name>A0A974BP17_XENLA</name>
<accession>A0A974BP17</accession>